<dbReference type="RefSeq" id="WP_117319632.1">
    <property type="nucleotide sequence ID" value="NZ_QQSW01000032.1"/>
</dbReference>
<dbReference type="OrthoDB" id="9803101at2"/>
<feature type="domain" description="NADP-dependent oxidoreductase" evidence="1">
    <location>
        <begin position="22"/>
        <end position="318"/>
    </location>
</feature>
<accession>A0A4R2KCQ4</accession>
<evidence type="ECO:0000313" key="2">
    <source>
        <dbReference type="EMBL" id="TCO70694.1"/>
    </source>
</evidence>
<evidence type="ECO:0000313" key="3">
    <source>
        <dbReference type="Proteomes" id="UP000294980"/>
    </source>
</evidence>
<dbReference type="PANTHER" id="PTHR43147">
    <property type="entry name" value="PROTEIN TAS"/>
    <property type="match status" value="1"/>
</dbReference>
<protein>
    <submittedName>
        <fullName evidence="2">Aryl-alcohol dehydrogenase-like predicted oxidoreductase</fullName>
    </submittedName>
</protein>
<dbReference type="InterPro" id="IPR023210">
    <property type="entry name" value="NADP_OxRdtase_dom"/>
</dbReference>
<dbReference type="CDD" id="cd19101">
    <property type="entry name" value="AKR_unchar"/>
    <property type="match status" value="1"/>
</dbReference>
<keyword evidence="3" id="KW-1185">Reference proteome</keyword>
<dbReference type="Gene3D" id="3.20.20.100">
    <property type="entry name" value="NADP-dependent oxidoreductase domain"/>
    <property type="match status" value="1"/>
</dbReference>
<dbReference type="Proteomes" id="UP000294980">
    <property type="component" value="Unassembled WGS sequence"/>
</dbReference>
<comment type="caution">
    <text evidence="2">The sequence shown here is derived from an EMBL/GenBank/DDBJ whole genome shotgun (WGS) entry which is preliminary data.</text>
</comment>
<name>A0A4R2KCQ4_9GAMM</name>
<proteinExistence type="predicted"/>
<dbReference type="PANTHER" id="PTHR43147:SF2">
    <property type="entry name" value="NADP-DEPENDENT OXIDOREDUCTASE DOMAIN-CONTAINING PROTEIN"/>
    <property type="match status" value="1"/>
</dbReference>
<dbReference type="InterPro" id="IPR006175">
    <property type="entry name" value="YjgF/YER057c/UK114"/>
</dbReference>
<dbReference type="PRINTS" id="PR00069">
    <property type="entry name" value="ALDKETRDTASE"/>
</dbReference>
<dbReference type="AlphaFoldDB" id="A0A4R2KCQ4"/>
<dbReference type="Pfam" id="PF00248">
    <property type="entry name" value="Aldo_ket_red"/>
    <property type="match status" value="1"/>
</dbReference>
<gene>
    <name evidence="2" type="ORF">EV688_1255</name>
</gene>
<organism evidence="2 3">
    <name type="scientific">Chromatocurvus halotolerans</name>
    <dbReference type="NCBI Taxonomy" id="1132028"/>
    <lineage>
        <taxon>Bacteria</taxon>
        <taxon>Pseudomonadati</taxon>
        <taxon>Pseudomonadota</taxon>
        <taxon>Gammaproteobacteria</taxon>
        <taxon>Cellvibrionales</taxon>
        <taxon>Halieaceae</taxon>
        <taxon>Chromatocurvus</taxon>
    </lineage>
</organism>
<dbReference type="InterPro" id="IPR035959">
    <property type="entry name" value="RutC-like_sf"/>
</dbReference>
<dbReference type="EMBL" id="SLWX01000025">
    <property type="protein sequence ID" value="TCO70694.1"/>
    <property type="molecule type" value="Genomic_DNA"/>
</dbReference>
<dbReference type="SUPFAM" id="SSF51430">
    <property type="entry name" value="NAD(P)-linked oxidoreductase"/>
    <property type="match status" value="1"/>
</dbReference>
<dbReference type="SUPFAM" id="SSF55298">
    <property type="entry name" value="YjgF-like"/>
    <property type="match status" value="1"/>
</dbReference>
<dbReference type="InterPro" id="IPR036812">
    <property type="entry name" value="NAD(P)_OxRdtase_dom_sf"/>
</dbReference>
<reference evidence="2 3" key="1">
    <citation type="submission" date="2019-03" db="EMBL/GenBank/DDBJ databases">
        <title>Genomic Encyclopedia of Type Strains, Phase IV (KMG-IV): sequencing the most valuable type-strain genomes for metagenomic binning, comparative biology and taxonomic classification.</title>
        <authorList>
            <person name="Goeker M."/>
        </authorList>
    </citation>
    <scope>NUCLEOTIDE SEQUENCE [LARGE SCALE GENOMIC DNA]</scope>
    <source>
        <strain evidence="2 3">DSM 23344</strain>
    </source>
</reference>
<sequence length="491" mass="53699">MVNPTPDTLYTDLAPDLRINRVVTGLWQIADMERDDRSVDLLSAAQSMQPYVDAGLTTFDMADHYGSAEDIAGLFRSNCNPGDSYRVLTKWVPEPGGSSAETVRTAIERALKRLQTDRIDLLQYHTWNYGDLSYIDDLHHLQALKAEGLIGHIGLTNFDTAHLRVVLDSGIEVVSNQLCFSLLDQRASGQMAQLCAERGVKLLAFGTLAGGFLSERWLGKTEPSNEALATWSQMKYKRYIDAAGGWEPYQALLSTLQQIAEARSVSMANVATRCILDHPAVAAVLIGARLGESEHITDNLRLQALELTAEDHAAVRSALTALTPIPGDCGDEYRKPPFLTASGDLSHHLNEMPPPFPTQSVGEDRVLAGSGTSWEALAGFSRAVRVGDRILVSGTTATHGDRVIGGSDPMSQTHFIIDKIEGALRSLGGRLEDVVRTRIFVRDLNDWEPVARAHGQRFSDIRPANTLVEARLVGDDYRVEIEAEAIISEGS</sequence>
<dbReference type="InterPro" id="IPR020471">
    <property type="entry name" value="AKR"/>
</dbReference>
<dbReference type="GO" id="GO:0016491">
    <property type="term" value="F:oxidoreductase activity"/>
    <property type="evidence" value="ECO:0007669"/>
    <property type="project" value="InterPro"/>
</dbReference>
<dbReference type="Gene3D" id="3.30.1330.40">
    <property type="entry name" value="RutC-like"/>
    <property type="match status" value="1"/>
</dbReference>
<dbReference type="Pfam" id="PF01042">
    <property type="entry name" value="Ribonuc_L-PSP"/>
    <property type="match status" value="1"/>
</dbReference>
<evidence type="ECO:0000259" key="1">
    <source>
        <dbReference type="Pfam" id="PF00248"/>
    </source>
</evidence>
<dbReference type="CDD" id="cd06154">
    <property type="entry name" value="YjgF_YER057c_UK114_like_6"/>
    <property type="match status" value="1"/>
</dbReference>